<evidence type="ECO:0000313" key="6">
    <source>
        <dbReference type="Proteomes" id="UP000504606"/>
    </source>
</evidence>
<dbReference type="PANTHER" id="PTHR11610">
    <property type="entry name" value="LIPASE"/>
    <property type="match status" value="1"/>
</dbReference>
<dbReference type="AlphaFoldDB" id="A0A9C6XAC4"/>
<keyword evidence="3" id="KW-0964">Secreted</keyword>
<dbReference type="InterPro" id="IPR013818">
    <property type="entry name" value="Lipase"/>
</dbReference>
<sequence length="371" mass="40908">LVAVLIVVSAAAHAGQRAGRTRRGLTWADWSGSDQVPVHAKQVGSSDEEYYRNGIHFELYTVKNPDEPELLDIYSSELDFETVFDARRPTKVAVHGWLSDGLGLIQLRKAFLATSDVNYIAVNWTDIDTIVYPLARYHVSSIAQRVAFLLDFLRIMFGVPLSSVHVIGHSLGAHISGLAGSMVQWGRLGRITGLDPAGPLFLNDPTRRLDKNDAMFVDVIHTCANLLGYRDAIGHTDFYPNGGNCFQPGCALTDMTQGTCSHDRGYDFMEESIRGGIFTAFPCAGANSAPDFSQPDKNIVMGVSTPPSSRGSFCLYTNDASPFAMDQTKQLKVAANTSTTEPDEQFRARVYRTFMRRGTEYESLGRDMPDF</sequence>
<accession>A0A9C6XAC4</accession>
<evidence type="ECO:0000313" key="7">
    <source>
        <dbReference type="RefSeq" id="XP_052132151.1"/>
    </source>
</evidence>
<dbReference type="KEGG" id="foc:113210502"/>
<dbReference type="GO" id="GO:0016298">
    <property type="term" value="F:lipase activity"/>
    <property type="evidence" value="ECO:0007669"/>
    <property type="project" value="InterPro"/>
</dbReference>
<dbReference type="GO" id="GO:0005615">
    <property type="term" value="C:extracellular space"/>
    <property type="evidence" value="ECO:0007669"/>
    <property type="project" value="TreeGrafter"/>
</dbReference>
<evidence type="ECO:0000259" key="5">
    <source>
        <dbReference type="Pfam" id="PF00151"/>
    </source>
</evidence>
<reference evidence="7" key="2">
    <citation type="submission" date="2025-08" db="UniProtKB">
        <authorList>
            <consortium name="RefSeq"/>
        </authorList>
    </citation>
    <scope>IDENTIFICATION</scope>
    <source>
        <tissue evidence="7">Whole organism</tissue>
    </source>
</reference>
<comment type="subcellular location">
    <subcellularLocation>
        <location evidence="1">Secreted</location>
    </subcellularLocation>
</comment>
<dbReference type="Proteomes" id="UP000504606">
    <property type="component" value="Unplaced"/>
</dbReference>
<dbReference type="InterPro" id="IPR000734">
    <property type="entry name" value="TAG_lipase"/>
</dbReference>
<feature type="domain" description="Lipase" evidence="5">
    <location>
        <begin position="42"/>
        <end position="287"/>
    </location>
</feature>
<evidence type="ECO:0000256" key="1">
    <source>
        <dbReference type="ARBA" id="ARBA00004613"/>
    </source>
</evidence>
<dbReference type="GO" id="GO:0016042">
    <property type="term" value="P:lipid catabolic process"/>
    <property type="evidence" value="ECO:0007669"/>
    <property type="project" value="TreeGrafter"/>
</dbReference>
<feature type="non-terminal residue" evidence="7">
    <location>
        <position position="1"/>
    </location>
</feature>
<evidence type="ECO:0000256" key="3">
    <source>
        <dbReference type="ARBA" id="ARBA00022525"/>
    </source>
</evidence>
<reference evidence="7" key="1">
    <citation type="journal article" date="2018" name="Proc. Natl. Acad. Sci. U.S.A.">
        <title>Phylogenomics and the evolution of hemipteroid insects.</title>
        <authorList>
            <person name="Johnson K.P."/>
            <person name="Dietrich C.H."/>
            <person name="Friedrich F."/>
            <person name="Beutel R.G."/>
            <person name="Wipfler B."/>
            <person name="Peters R.S."/>
            <person name="Allen J.M."/>
            <person name="Petersen M."/>
            <person name="Donath A."/>
            <person name="Walden K.K."/>
            <person name="Kozlov A.M."/>
            <person name="Podsiadlowski L."/>
            <person name="Mayer C."/>
            <person name="Meusemann K."/>
            <person name="Vasilikopoulos A."/>
            <person name="Waterhouse R.M."/>
            <person name="Cameron S.L."/>
            <person name="Weirauch C."/>
            <person name="Swanson D.R."/>
            <person name="Percy D.M."/>
            <person name="Hardy N.B."/>
            <person name="Terry I."/>
            <person name="Liu S."/>
            <person name="Zhou X."/>
            <person name="Misof B."/>
            <person name="Robertson H.M."/>
            <person name="Yoshizawa K."/>
        </authorList>
    </citation>
    <scope>NUCLEOTIDE SEQUENCE</scope>
    <source>
        <tissue evidence="7">Whole organism</tissue>
    </source>
</reference>
<evidence type="ECO:0000256" key="2">
    <source>
        <dbReference type="ARBA" id="ARBA00010701"/>
    </source>
</evidence>
<comment type="similarity">
    <text evidence="2 4">Belongs to the AB hydrolase superfamily. Lipase family.</text>
</comment>
<dbReference type="CDD" id="cd00707">
    <property type="entry name" value="Pancreat_lipase_like"/>
    <property type="match status" value="1"/>
</dbReference>
<organism evidence="6 7">
    <name type="scientific">Frankliniella occidentalis</name>
    <name type="common">Western flower thrips</name>
    <name type="synonym">Euthrips occidentalis</name>
    <dbReference type="NCBI Taxonomy" id="133901"/>
    <lineage>
        <taxon>Eukaryota</taxon>
        <taxon>Metazoa</taxon>
        <taxon>Ecdysozoa</taxon>
        <taxon>Arthropoda</taxon>
        <taxon>Hexapoda</taxon>
        <taxon>Insecta</taxon>
        <taxon>Pterygota</taxon>
        <taxon>Neoptera</taxon>
        <taxon>Paraneoptera</taxon>
        <taxon>Thysanoptera</taxon>
        <taxon>Terebrantia</taxon>
        <taxon>Thripoidea</taxon>
        <taxon>Thripidae</taxon>
        <taxon>Frankliniella</taxon>
    </lineage>
</organism>
<dbReference type="GeneID" id="113210502"/>
<dbReference type="InterPro" id="IPR029058">
    <property type="entry name" value="AB_hydrolase_fold"/>
</dbReference>
<dbReference type="PRINTS" id="PR00821">
    <property type="entry name" value="TAGLIPASE"/>
</dbReference>
<name>A0A9C6XAC4_FRAOC</name>
<gene>
    <name evidence="7" type="primary">LOC113210502</name>
</gene>
<dbReference type="PANTHER" id="PTHR11610:SF190">
    <property type="entry name" value="VITELLOGENIN-3-LIKE PROTEIN"/>
    <property type="match status" value="1"/>
</dbReference>
<dbReference type="OrthoDB" id="199913at2759"/>
<dbReference type="Pfam" id="PF00151">
    <property type="entry name" value="Lipase"/>
    <property type="match status" value="1"/>
</dbReference>
<dbReference type="SUPFAM" id="SSF53474">
    <property type="entry name" value="alpha/beta-Hydrolases"/>
    <property type="match status" value="1"/>
</dbReference>
<dbReference type="Gene3D" id="3.40.50.1820">
    <property type="entry name" value="alpha/beta hydrolase"/>
    <property type="match status" value="1"/>
</dbReference>
<dbReference type="RefSeq" id="XP_052132151.1">
    <property type="nucleotide sequence ID" value="XM_052276191.1"/>
</dbReference>
<evidence type="ECO:0000256" key="4">
    <source>
        <dbReference type="RuleBase" id="RU004262"/>
    </source>
</evidence>
<keyword evidence="6" id="KW-1185">Reference proteome</keyword>
<protein>
    <submittedName>
        <fullName evidence="7">Pancreatic lipase-related protein 3-like</fullName>
    </submittedName>
</protein>
<dbReference type="InterPro" id="IPR033906">
    <property type="entry name" value="Lipase_N"/>
</dbReference>
<proteinExistence type="inferred from homology"/>